<evidence type="ECO:0000256" key="2">
    <source>
        <dbReference type="ARBA" id="ARBA00022801"/>
    </source>
</evidence>
<accession>A0AAV5E2U0</accession>
<evidence type="ECO:0000256" key="5">
    <source>
        <dbReference type="SAM" id="MobiDB-lite"/>
    </source>
</evidence>
<dbReference type="PANTHER" id="PTHR32227">
    <property type="entry name" value="GLUCAN ENDO-1,3-BETA-GLUCOSIDASE BG1-RELATED-RELATED"/>
    <property type="match status" value="1"/>
</dbReference>
<dbReference type="InterPro" id="IPR017853">
    <property type="entry name" value="GH"/>
</dbReference>
<reference evidence="6" key="2">
    <citation type="submission" date="2021-12" db="EMBL/GenBank/DDBJ databases">
        <title>Resequencing data analysis of finger millet.</title>
        <authorList>
            <person name="Hatakeyama M."/>
            <person name="Aluri S."/>
            <person name="Balachadran M.T."/>
            <person name="Sivarajan S.R."/>
            <person name="Poveda L."/>
            <person name="Shimizu-Inatsugi R."/>
            <person name="Schlapbach R."/>
            <person name="Sreeman S.M."/>
            <person name="Shimizu K.K."/>
        </authorList>
    </citation>
    <scope>NUCLEOTIDE SEQUENCE</scope>
</reference>
<dbReference type="Pfam" id="PF00332">
    <property type="entry name" value="Glyco_hydro_17"/>
    <property type="match status" value="1"/>
</dbReference>
<evidence type="ECO:0000256" key="1">
    <source>
        <dbReference type="ARBA" id="ARBA00008773"/>
    </source>
</evidence>
<comment type="caution">
    <text evidence="6">The sequence shown here is derived from an EMBL/GenBank/DDBJ whole genome shotgun (WGS) entry which is preliminary data.</text>
</comment>
<feature type="compositionally biased region" description="Low complexity" evidence="5">
    <location>
        <begin position="119"/>
        <end position="130"/>
    </location>
</feature>
<organism evidence="6 7">
    <name type="scientific">Eleusine coracana subsp. coracana</name>
    <dbReference type="NCBI Taxonomy" id="191504"/>
    <lineage>
        <taxon>Eukaryota</taxon>
        <taxon>Viridiplantae</taxon>
        <taxon>Streptophyta</taxon>
        <taxon>Embryophyta</taxon>
        <taxon>Tracheophyta</taxon>
        <taxon>Spermatophyta</taxon>
        <taxon>Magnoliopsida</taxon>
        <taxon>Liliopsida</taxon>
        <taxon>Poales</taxon>
        <taxon>Poaceae</taxon>
        <taxon>PACMAD clade</taxon>
        <taxon>Chloridoideae</taxon>
        <taxon>Cynodonteae</taxon>
        <taxon>Eleusininae</taxon>
        <taxon>Eleusine</taxon>
    </lineage>
</organism>
<evidence type="ECO:0000256" key="4">
    <source>
        <dbReference type="RuleBase" id="RU004335"/>
    </source>
</evidence>
<reference evidence="6" key="1">
    <citation type="journal article" date="2018" name="DNA Res.">
        <title>Multiple hybrid de novo genome assembly of finger millet, an orphan allotetraploid crop.</title>
        <authorList>
            <person name="Hatakeyama M."/>
            <person name="Aluri S."/>
            <person name="Balachadran M.T."/>
            <person name="Sivarajan S.R."/>
            <person name="Patrignani A."/>
            <person name="Gruter S."/>
            <person name="Poveda L."/>
            <person name="Shimizu-Inatsugi R."/>
            <person name="Baeten J."/>
            <person name="Francoijs K.J."/>
            <person name="Nataraja K.N."/>
            <person name="Reddy Y.A.N."/>
            <person name="Phadnis S."/>
            <person name="Ravikumar R.L."/>
            <person name="Schlapbach R."/>
            <person name="Sreeman S.M."/>
            <person name="Shimizu K.K."/>
        </authorList>
    </citation>
    <scope>NUCLEOTIDE SEQUENCE</scope>
</reference>
<dbReference type="InterPro" id="IPR044965">
    <property type="entry name" value="Glyco_hydro_17_plant"/>
</dbReference>
<dbReference type="Proteomes" id="UP001054889">
    <property type="component" value="Unassembled WGS sequence"/>
</dbReference>
<dbReference type="InterPro" id="IPR000490">
    <property type="entry name" value="Glyco_hydro_17"/>
</dbReference>
<dbReference type="GO" id="GO:0004553">
    <property type="term" value="F:hydrolase activity, hydrolyzing O-glycosyl compounds"/>
    <property type="evidence" value="ECO:0007669"/>
    <property type="project" value="InterPro"/>
</dbReference>
<dbReference type="AlphaFoldDB" id="A0AAV5E2U0"/>
<keyword evidence="7" id="KW-1185">Reference proteome</keyword>
<evidence type="ECO:0008006" key="8">
    <source>
        <dbReference type="Google" id="ProtNLM"/>
    </source>
</evidence>
<dbReference type="Gene3D" id="3.20.20.80">
    <property type="entry name" value="Glycosidases"/>
    <property type="match status" value="1"/>
</dbReference>
<sequence>MSKPHNGQPINSFFVAHLVSANVEVEYVEDPQLAAWNPSCACAGVESIGVCNGMIGNDLPSPQDVVQLYRSKGISNMRIYAPHSDVMEALRGSGIGLILGVETATSSASPLPRRRRRPGSTPTSRPSTRA</sequence>
<name>A0AAV5E2U0_ELECO</name>
<protein>
    <recommendedName>
        <fullName evidence="8">Glucan endo-1,3-beta-D-glucosidase</fullName>
    </recommendedName>
</protein>
<gene>
    <name evidence="6" type="primary">gb03787</name>
    <name evidence="6" type="ORF">PR202_gb03787</name>
</gene>
<evidence type="ECO:0000256" key="3">
    <source>
        <dbReference type="ARBA" id="ARBA00023295"/>
    </source>
</evidence>
<dbReference type="EMBL" id="BQKI01000073">
    <property type="protein sequence ID" value="GJN16766.1"/>
    <property type="molecule type" value="Genomic_DNA"/>
</dbReference>
<proteinExistence type="inferred from homology"/>
<evidence type="ECO:0000313" key="7">
    <source>
        <dbReference type="Proteomes" id="UP001054889"/>
    </source>
</evidence>
<comment type="similarity">
    <text evidence="1 4">Belongs to the glycosyl hydrolase 17 family.</text>
</comment>
<dbReference type="GO" id="GO:0005975">
    <property type="term" value="P:carbohydrate metabolic process"/>
    <property type="evidence" value="ECO:0007669"/>
    <property type="project" value="InterPro"/>
</dbReference>
<feature type="region of interest" description="Disordered" evidence="5">
    <location>
        <begin position="104"/>
        <end position="130"/>
    </location>
</feature>
<evidence type="ECO:0000313" key="6">
    <source>
        <dbReference type="EMBL" id="GJN16766.1"/>
    </source>
</evidence>
<dbReference type="SUPFAM" id="SSF51445">
    <property type="entry name" value="(Trans)glycosidases"/>
    <property type="match status" value="1"/>
</dbReference>
<keyword evidence="3" id="KW-0326">Glycosidase</keyword>
<keyword evidence="2" id="KW-0378">Hydrolase</keyword>